<reference evidence="1 2" key="1">
    <citation type="submission" date="2018-05" db="EMBL/GenBank/DDBJ databases">
        <title>Draft genome sequences of Dehalococcoides mccartyi strains RC and KS.</title>
        <authorList>
            <person name="Higgins S.A."/>
            <person name="Padilla-Crespo E."/>
            <person name="Loeffler F.E."/>
        </authorList>
    </citation>
    <scope>NUCLEOTIDE SEQUENCE [LARGE SCALE GENOMIC DNA]</scope>
    <source>
        <strain evidence="1 2">KS</strain>
    </source>
</reference>
<dbReference type="EMBL" id="QGLD01000008">
    <property type="protein sequence ID" value="RAL70603.1"/>
    <property type="molecule type" value="Genomic_DNA"/>
</dbReference>
<evidence type="ECO:0000313" key="1">
    <source>
        <dbReference type="EMBL" id="RAL70603.1"/>
    </source>
</evidence>
<evidence type="ECO:0000313" key="2">
    <source>
        <dbReference type="Proteomes" id="UP000248786"/>
    </source>
</evidence>
<name>A0A328ESV3_9CHLR</name>
<comment type="caution">
    <text evidence="1">The sequence shown here is derived from an EMBL/GenBank/DDBJ whole genome shotgun (WGS) entry which is preliminary data.</text>
</comment>
<gene>
    <name evidence="1" type="ORF">C1G86_0166</name>
</gene>
<accession>A0A328ESV3</accession>
<dbReference type="AlphaFoldDB" id="A0A328ESV3"/>
<dbReference type="Proteomes" id="UP000248786">
    <property type="component" value="Unassembled WGS sequence"/>
</dbReference>
<proteinExistence type="predicted"/>
<protein>
    <submittedName>
        <fullName evidence="1">UPF0047 protein Bsu YugU</fullName>
    </submittedName>
</protein>
<sequence length="51" mass="5670">MTDALPLYRLEIPSHSQTEFIDITPRFVLLSTKAVLPPACALFLSLTLLPD</sequence>
<organism evidence="1 2">
    <name type="scientific">Dehalococcoides mccartyi</name>
    <dbReference type="NCBI Taxonomy" id="61435"/>
    <lineage>
        <taxon>Bacteria</taxon>
        <taxon>Bacillati</taxon>
        <taxon>Chloroflexota</taxon>
        <taxon>Dehalococcoidia</taxon>
        <taxon>Dehalococcoidales</taxon>
        <taxon>Dehalococcoidaceae</taxon>
        <taxon>Dehalococcoides</taxon>
    </lineage>
</organism>